<accession>A0A9Q1RPL4</accession>
<evidence type="ECO:0000259" key="2">
    <source>
        <dbReference type="Pfam" id="PF24758"/>
    </source>
</evidence>
<evidence type="ECO:0000256" key="1">
    <source>
        <dbReference type="SAM" id="MobiDB-lite"/>
    </source>
</evidence>
<evidence type="ECO:0000313" key="4">
    <source>
        <dbReference type="Proteomes" id="UP001152561"/>
    </source>
</evidence>
<dbReference type="Proteomes" id="UP001152561">
    <property type="component" value="Unassembled WGS sequence"/>
</dbReference>
<organism evidence="3 4">
    <name type="scientific">Anisodus acutangulus</name>
    <dbReference type="NCBI Taxonomy" id="402998"/>
    <lineage>
        <taxon>Eukaryota</taxon>
        <taxon>Viridiplantae</taxon>
        <taxon>Streptophyta</taxon>
        <taxon>Embryophyta</taxon>
        <taxon>Tracheophyta</taxon>
        <taxon>Spermatophyta</taxon>
        <taxon>Magnoliopsida</taxon>
        <taxon>eudicotyledons</taxon>
        <taxon>Gunneridae</taxon>
        <taxon>Pentapetalae</taxon>
        <taxon>asterids</taxon>
        <taxon>lamiids</taxon>
        <taxon>Solanales</taxon>
        <taxon>Solanaceae</taxon>
        <taxon>Solanoideae</taxon>
        <taxon>Hyoscyameae</taxon>
        <taxon>Anisodus</taxon>
    </lineage>
</organism>
<sequence length="184" mass="20721">MGEQHQSPGGSYGDDGNSEGLSEECADTSGIDWITDEDDEPYSLPQVFCSSSSILKFECWKCRISEDCVLNWTSLKSLTLGYLYLTDEHIEQIMSNCPQLESLKLCSFCGFSRLYITSPKCRQLQLIDPDHPEGDLDEIIGETIVKDLLVSVRCANELMVSSWCIKVIYDLMLEEEDVSLPLLE</sequence>
<dbReference type="EMBL" id="JAJAGQ010000003">
    <property type="protein sequence ID" value="KAJ8567357.1"/>
    <property type="molecule type" value="Genomic_DNA"/>
</dbReference>
<comment type="caution">
    <text evidence="3">The sequence shown here is derived from an EMBL/GenBank/DDBJ whole genome shotgun (WGS) entry which is preliminary data.</text>
</comment>
<feature type="domain" description="F-box/LRR-repeat protein 15/At3g58940/PEG3-like LRR" evidence="2">
    <location>
        <begin position="44"/>
        <end position="129"/>
    </location>
</feature>
<evidence type="ECO:0000313" key="3">
    <source>
        <dbReference type="EMBL" id="KAJ8567357.1"/>
    </source>
</evidence>
<dbReference type="PANTHER" id="PTHR31639:SF217">
    <property type="entry name" value="F-BOX DOMAIN-CONTAINING PROTEIN"/>
    <property type="match status" value="1"/>
</dbReference>
<keyword evidence="4" id="KW-1185">Reference proteome</keyword>
<dbReference type="OrthoDB" id="1300531at2759"/>
<feature type="region of interest" description="Disordered" evidence="1">
    <location>
        <begin position="1"/>
        <end position="24"/>
    </location>
</feature>
<name>A0A9Q1RPL4_9SOLA</name>
<dbReference type="Pfam" id="PF24758">
    <property type="entry name" value="LRR_At5g56370"/>
    <property type="match status" value="1"/>
</dbReference>
<protein>
    <recommendedName>
        <fullName evidence="2">F-box/LRR-repeat protein 15/At3g58940/PEG3-like LRR domain-containing protein</fullName>
    </recommendedName>
</protein>
<dbReference type="InterPro" id="IPR032675">
    <property type="entry name" value="LRR_dom_sf"/>
</dbReference>
<proteinExistence type="predicted"/>
<gene>
    <name evidence="3" type="ORF">K7X08_019565</name>
</gene>
<dbReference type="AlphaFoldDB" id="A0A9Q1RPL4"/>
<dbReference type="InterPro" id="IPR055411">
    <property type="entry name" value="LRR_FXL15/At3g58940/PEG3-like"/>
</dbReference>
<reference evidence="4" key="1">
    <citation type="journal article" date="2023" name="Proc. Natl. Acad. Sci. U.S.A.">
        <title>Genomic and structural basis for evolution of tropane alkaloid biosynthesis.</title>
        <authorList>
            <person name="Wanga Y.-J."/>
            <person name="Taina T."/>
            <person name="Yua J.-Y."/>
            <person name="Lia J."/>
            <person name="Xua B."/>
            <person name="Chenc J."/>
            <person name="D'Auriad J.C."/>
            <person name="Huanga J.-P."/>
            <person name="Huanga S.-X."/>
        </authorList>
    </citation>
    <scope>NUCLEOTIDE SEQUENCE [LARGE SCALE GENOMIC DNA]</scope>
    <source>
        <strain evidence="4">cv. KIB-2019</strain>
    </source>
</reference>
<dbReference type="Gene3D" id="3.80.10.10">
    <property type="entry name" value="Ribonuclease Inhibitor"/>
    <property type="match status" value="1"/>
</dbReference>
<dbReference type="SUPFAM" id="SSF52047">
    <property type="entry name" value="RNI-like"/>
    <property type="match status" value="1"/>
</dbReference>
<dbReference type="PANTHER" id="PTHR31639">
    <property type="entry name" value="F-BOX PROTEIN-LIKE"/>
    <property type="match status" value="1"/>
</dbReference>